<dbReference type="PANTHER" id="PTHR12695:SF2">
    <property type="entry name" value="GENERAL TRANSCRIPTION FACTOR IIH SUBUNIT 2-RELATED"/>
    <property type="match status" value="1"/>
</dbReference>
<evidence type="ECO:0000256" key="9">
    <source>
        <dbReference type="SAM" id="Phobius"/>
    </source>
</evidence>
<dbReference type="AlphaFoldDB" id="W6UQZ7"/>
<keyword evidence="7" id="KW-0040">ANK repeat</keyword>
<dbReference type="KEGG" id="egl:EGR_01263"/>
<dbReference type="OrthoDB" id="6781668at2759"/>
<dbReference type="GO" id="GO:0000439">
    <property type="term" value="C:transcription factor TFIIH core complex"/>
    <property type="evidence" value="ECO:0007669"/>
    <property type="project" value="InterPro"/>
</dbReference>
<dbReference type="PROSITE" id="PS50088">
    <property type="entry name" value="ANK_REPEAT"/>
    <property type="match status" value="5"/>
</dbReference>
<evidence type="ECO:0000256" key="8">
    <source>
        <dbReference type="SAM" id="MobiDB-lite"/>
    </source>
</evidence>
<dbReference type="SUPFAM" id="SSF48403">
    <property type="entry name" value="Ankyrin repeat"/>
    <property type="match status" value="1"/>
</dbReference>
<feature type="repeat" description="ANK" evidence="7">
    <location>
        <begin position="164"/>
        <end position="197"/>
    </location>
</feature>
<dbReference type="InterPro" id="IPR013083">
    <property type="entry name" value="Znf_RING/FYVE/PHD"/>
</dbReference>
<dbReference type="STRING" id="6210.W6UQZ7"/>
<dbReference type="Gene3D" id="1.25.40.20">
    <property type="entry name" value="Ankyrin repeat-containing domain"/>
    <property type="match status" value="1"/>
</dbReference>
<dbReference type="CTD" id="36336978"/>
<feature type="transmembrane region" description="Helical" evidence="9">
    <location>
        <begin position="347"/>
        <end position="367"/>
    </location>
</feature>
<feature type="repeat" description="ANK" evidence="7">
    <location>
        <begin position="199"/>
        <end position="231"/>
    </location>
</feature>
<evidence type="ECO:0000256" key="6">
    <source>
        <dbReference type="ARBA" id="ARBA00023136"/>
    </source>
</evidence>
<dbReference type="Pfam" id="PF04056">
    <property type="entry name" value="Ssl1"/>
    <property type="match status" value="2"/>
</dbReference>
<keyword evidence="2 9" id="KW-0812">Transmembrane</keyword>
<keyword evidence="12" id="KW-1185">Reference proteome</keyword>
<evidence type="ECO:0000313" key="12">
    <source>
        <dbReference type="Proteomes" id="UP000019149"/>
    </source>
</evidence>
<dbReference type="Gene3D" id="3.40.50.410">
    <property type="entry name" value="von Willebrand factor, type A domain"/>
    <property type="match status" value="2"/>
</dbReference>
<evidence type="ECO:0000313" key="11">
    <source>
        <dbReference type="EMBL" id="EUB64135.1"/>
    </source>
</evidence>
<dbReference type="PROSITE" id="PS50216">
    <property type="entry name" value="DHHC"/>
    <property type="match status" value="1"/>
</dbReference>
<dbReference type="GO" id="GO:0006289">
    <property type="term" value="P:nucleotide-excision repair"/>
    <property type="evidence" value="ECO:0007669"/>
    <property type="project" value="InterPro"/>
</dbReference>
<dbReference type="SUPFAM" id="SSF53300">
    <property type="entry name" value="vWA-like"/>
    <property type="match status" value="1"/>
</dbReference>
<dbReference type="RefSeq" id="XP_024355331.1">
    <property type="nucleotide sequence ID" value="XM_024490512.1"/>
</dbReference>
<evidence type="ECO:0000256" key="5">
    <source>
        <dbReference type="ARBA" id="ARBA00022989"/>
    </source>
</evidence>
<dbReference type="PROSITE" id="PS00028">
    <property type="entry name" value="ZINC_FINGER_C2H2_1"/>
    <property type="match status" value="1"/>
</dbReference>
<accession>W6UQZ7</accession>
<dbReference type="Gene3D" id="3.30.40.10">
    <property type="entry name" value="Zinc/RING finger domain, C3HC4 (zinc finger)"/>
    <property type="match status" value="1"/>
</dbReference>
<feature type="repeat" description="ANK" evidence="7">
    <location>
        <begin position="131"/>
        <end position="163"/>
    </location>
</feature>
<keyword evidence="3" id="KW-0479">Metal-binding</keyword>
<dbReference type="SMART" id="SM00248">
    <property type="entry name" value="ANK"/>
    <property type="match status" value="5"/>
</dbReference>
<dbReference type="GO" id="GO:0016409">
    <property type="term" value="F:palmitoyltransferase activity"/>
    <property type="evidence" value="ECO:0007669"/>
    <property type="project" value="InterPro"/>
</dbReference>
<sequence>MCQHFACAISHLTSIPPAPSAEDYSTWDIVKATQYGIFPRVLELVEPPPGSATPPFDVNQLDHEGVSLLHWAAINNNFTIIKYLISKGAIVDRVGGNQQATALHWAIRKHLLEMVGLLMHFGADPMARDIQGMTCLHVAAQEGATAIVLYLLAKGMDVNCRSTKGLTPLMTCCLFGRSAEPLQVLLSWGADMRLLDELHGNTAAHLAVRSNNFTAVLQLDEAGVDWRMTNNLGLYPYQMSTHPWMNHRVKQMAIARGLLPPSEADSGDDIEDEIRDEGVPENPAADASKGHRSRRRLRRRRFRIHWPASCYSKRGLTFTAFMLPIVGFLVIGALLQLDFAALLSPLLPLWTAYLLKAVAVPLVFWQFRSHIMKLQTNEYVFLMVFSLSLITTASLSVTGIFLLIPTVGTSHTLTHFSFCAILSALWFSLYRTGTINPGFIPSSSAMVTTSASSVSEEAVAIAVVNVVDTEVRRILAEGVGATDGSRRPALLKRFCTTCLARKPLRSKHCRACNRCVARFDHHCPWVGNCVGQNNHQWFIAYLLATSLALMLFMREAVLFWQAVPPCYDPVKTDESGNPVQGWRYYWRWTWAAVWCDPWVAYCFANAAFYVIWTSLLFLVHLHQMAWGGVTTNERINVDRYVEFSGGLIWPKASSSSRCCSCLCGLPPCPYNRGVTGNLADLCRIQLGRHQPVNWCDIYELNAFVEEQELLKRKKRNEYRFPPTNSQVLADARKDLLLAHPRYSSDIYIDQSQLSVFSVTGSNVDVLTGTEKVMSKPSDKRDYSWVTGYEKTWESIKEDQSGSLVASLEKMVRDTHADLRAKRQQTNATTTTAGGTPRLGMVRHLYVVIDLSTAMLERDLHPNRLICTLRCLKKFVENFFDQNPLSQLGIISTSGSKAQLVSALSDLELWYTVTEHTIQRWIFNHSKAEKKGAVLNYGGFRVGKFRDVSAPTFDVALLFIQKMECLITKTSLNWLGGSHDDFLSLHRHMPSYSSREVLLILASMTTCDPGDIHQTIQSLITHRIRCSVISLAVEVFVHRALAEATEGSLTVIMDVPHLKTALQGFVHPPPVSEDKDAALLRIGFPHSTAADFEQFPVRVCMCHLPNVENKGEAAGGVNSESNVAVGSSNRPRGSYLCPRCHSAYCELPVECAVCGITLMSAPHLARAYHHLFPLPRFVEVPRTEASSTMPKGELLGCGGCNVNLQLKSVVYKCPKCSHYFCADCDAFLHDFVHSCPKCPAT</sequence>
<keyword evidence="5 9" id="KW-1133">Transmembrane helix</keyword>
<dbReference type="InterPro" id="IPR007198">
    <property type="entry name" value="Ssl1-like"/>
</dbReference>
<dbReference type="Pfam" id="PF12796">
    <property type="entry name" value="Ank_2"/>
    <property type="match status" value="2"/>
</dbReference>
<comment type="subcellular location">
    <subcellularLocation>
        <location evidence="1">Membrane</location>
        <topology evidence="1">Multi-pass membrane protein</topology>
    </subcellularLocation>
</comment>
<feature type="compositionally biased region" description="Acidic residues" evidence="8">
    <location>
        <begin position="265"/>
        <end position="275"/>
    </location>
</feature>
<name>W6UQZ7_ECHGR</name>
<feature type="repeat" description="ANK" evidence="7">
    <location>
        <begin position="98"/>
        <end position="130"/>
    </location>
</feature>
<dbReference type="InterPro" id="IPR036770">
    <property type="entry name" value="Ankyrin_rpt-contain_sf"/>
</dbReference>
<feature type="transmembrane region" description="Helical" evidence="9">
    <location>
        <begin position="379"/>
        <end position="404"/>
    </location>
</feature>
<organism evidence="11 12">
    <name type="scientific">Echinococcus granulosus</name>
    <name type="common">Hydatid tapeworm</name>
    <dbReference type="NCBI Taxonomy" id="6210"/>
    <lineage>
        <taxon>Eukaryota</taxon>
        <taxon>Metazoa</taxon>
        <taxon>Spiralia</taxon>
        <taxon>Lophotrochozoa</taxon>
        <taxon>Platyhelminthes</taxon>
        <taxon>Cestoda</taxon>
        <taxon>Eucestoda</taxon>
        <taxon>Cyclophyllidea</taxon>
        <taxon>Taeniidae</taxon>
        <taxon>Echinococcus</taxon>
        <taxon>Echinococcus granulosus group</taxon>
    </lineage>
</organism>
<dbReference type="Pfam" id="PF01529">
    <property type="entry name" value="DHHC"/>
    <property type="match status" value="1"/>
</dbReference>
<dbReference type="GO" id="GO:0008270">
    <property type="term" value="F:zinc ion binding"/>
    <property type="evidence" value="ECO:0007669"/>
    <property type="project" value="InterPro"/>
</dbReference>
<dbReference type="InterPro" id="IPR004595">
    <property type="entry name" value="TFIIH_C1-like_dom"/>
</dbReference>
<evidence type="ECO:0000256" key="4">
    <source>
        <dbReference type="ARBA" id="ARBA00022833"/>
    </source>
</evidence>
<keyword evidence="6 9" id="KW-0472">Membrane</keyword>
<feature type="transmembrane region" description="Helical" evidence="9">
    <location>
        <begin position="410"/>
        <end position="430"/>
    </location>
</feature>
<gene>
    <name evidence="11" type="ORF">EGR_01263</name>
</gene>
<feature type="repeat" description="ANK" evidence="7">
    <location>
        <begin position="64"/>
        <end position="96"/>
    </location>
</feature>
<evidence type="ECO:0000256" key="2">
    <source>
        <dbReference type="ARBA" id="ARBA00022692"/>
    </source>
</evidence>
<dbReference type="PANTHER" id="PTHR12695">
    <property type="entry name" value="GENERAL TRANSCRIPTION FACTOR IIH SUBUNIT 2"/>
    <property type="match status" value="1"/>
</dbReference>
<dbReference type="Proteomes" id="UP000019149">
    <property type="component" value="Unassembled WGS sequence"/>
</dbReference>
<evidence type="ECO:0000256" key="1">
    <source>
        <dbReference type="ARBA" id="ARBA00004141"/>
    </source>
</evidence>
<evidence type="ECO:0000256" key="3">
    <source>
        <dbReference type="ARBA" id="ARBA00022723"/>
    </source>
</evidence>
<dbReference type="NCBIfam" id="TIGR00622">
    <property type="entry name" value="ssl1"/>
    <property type="match status" value="1"/>
</dbReference>
<feature type="transmembrane region" description="Helical" evidence="9">
    <location>
        <begin position="598"/>
        <end position="619"/>
    </location>
</feature>
<dbReference type="EMBL" id="APAU02000004">
    <property type="protein sequence ID" value="EUB64135.1"/>
    <property type="molecule type" value="Genomic_DNA"/>
</dbReference>
<comment type="caution">
    <text evidence="11">The sequence shown here is derived from an EMBL/GenBank/DDBJ whole genome shotgun (WGS) entry which is preliminary data.</text>
</comment>
<dbReference type="SMART" id="SM01047">
    <property type="entry name" value="C1_4"/>
    <property type="match status" value="1"/>
</dbReference>
<dbReference type="GO" id="GO:0006357">
    <property type="term" value="P:regulation of transcription by RNA polymerase II"/>
    <property type="evidence" value="ECO:0007669"/>
    <property type="project" value="TreeGrafter"/>
</dbReference>
<keyword evidence="4" id="KW-0862">Zinc</keyword>
<feature type="domain" description="C2H2-type" evidence="10">
    <location>
        <begin position="1212"/>
        <end position="1232"/>
    </location>
</feature>
<feature type="region of interest" description="Disordered" evidence="8">
    <location>
        <begin position="260"/>
        <end position="294"/>
    </location>
</feature>
<dbReference type="InterPro" id="IPR012170">
    <property type="entry name" value="TFIIH_SSL1/p44"/>
</dbReference>
<feature type="transmembrane region" description="Helical" evidence="9">
    <location>
        <begin position="315"/>
        <end position="335"/>
    </location>
</feature>
<evidence type="ECO:0000259" key="10">
    <source>
        <dbReference type="PROSITE" id="PS00028"/>
    </source>
</evidence>
<dbReference type="PROSITE" id="PS50297">
    <property type="entry name" value="ANK_REP_REGION"/>
    <property type="match status" value="3"/>
</dbReference>
<dbReference type="Pfam" id="PF07975">
    <property type="entry name" value="C1_4"/>
    <property type="match status" value="1"/>
</dbReference>
<dbReference type="InterPro" id="IPR001594">
    <property type="entry name" value="Palmitoyltrfase_DHHC"/>
</dbReference>
<protein>
    <submittedName>
        <fullName evidence="11">Palmitoyltransferase ZDHHC17</fullName>
    </submittedName>
</protein>
<reference evidence="11 12" key="1">
    <citation type="journal article" date="2013" name="Nat. Genet.">
        <title>The genome of the hydatid tapeworm Echinococcus granulosus.</title>
        <authorList>
            <person name="Zheng H."/>
            <person name="Zhang W."/>
            <person name="Zhang L."/>
            <person name="Zhang Z."/>
            <person name="Li J."/>
            <person name="Lu G."/>
            <person name="Zhu Y."/>
            <person name="Wang Y."/>
            <person name="Huang Y."/>
            <person name="Liu J."/>
            <person name="Kang H."/>
            <person name="Chen J."/>
            <person name="Wang L."/>
            <person name="Chen A."/>
            <person name="Yu S."/>
            <person name="Gao Z."/>
            <person name="Jin L."/>
            <person name="Gu W."/>
            <person name="Wang Z."/>
            <person name="Zhao L."/>
            <person name="Shi B."/>
            <person name="Wen H."/>
            <person name="Lin R."/>
            <person name="Jones M.K."/>
            <person name="Brejova B."/>
            <person name="Vinar T."/>
            <person name="Zhao G."/>
            <person name="McManus D.P."/>
            <person name="Chen Z."/>
            <person name="Zhou Y."/>
            <person name="Wang S."/>
        </authorList>
    </citation>
    <scope>NUCLEOTIDE SEQUENCE [LARGE SCALE GENOMIC DNA]</scope>
</reference>
<proteinExistence type="predicted"/>
<dbReference type="GO" id="GO:0005675">
    <property type="term" value="C:transcription factor TFIIH holo complex"/>
    <property type="evidence" value="ECO:0007669"/>
    <property type="project" value="TreeGrafter"/>
</dbReference>
<dbReference type="GO" id="GO:0006351">
    <property type="term" value="P:DNA-templated transcription"/>
    <property type="evidence" value="ECO:0007669"/>
    <property type="project" value="InterPro"/>
</dbReference>
<evidence type="ECO:0000256" key="7">
    <source>
        <dbReference type="PROSITE-ProRule" id="PRU00023"/>
    </source>
</evidence>
<dbReference type="SUPFAM" id="SSF57889">
    <property type="entry name" value="Cysteine-rich domain"/>
    <property type="match status" value="1"/>
</dbReference>
<dbReference type="InterPro" id="IPR013087">
    <property type="entry name" value="Znf_C2H2_type"/>
</dbReference>
<dbReference type="InterPro" id="IPR046349">
    <property type="entry name" value="C1-like_sf"/>
</dbReference>
<dbReference type="GO" id="GO:0016020">
    <property type="term" value="C:membrane"/>
    <property type="evidence" value="ECO:0007669"/>
    <property type="project" value="UniProtKB-SubCell"/>
</dbReference>
<dbReference type="InterPro" id="IPR036465">
    <property type="entry name" value="vWFA_dom_sf"/>
</dbReference>
<dbReference type="InterPro" id="IPR002110">
    <property type="entry name" value="Ankyrin_rpt"/>
</dbReference>
<dbReference type="GeneID" id="36336978"/>